<keyword evidence="9" id="KW-0969">Cilium</keyword>
<comment type="subcellular location">
    <subcellularLocation>
        <location evidence="1 6">Bacterial flagellum basal body</location>
    </subcellularLocation>
</comment>
<evidence type="ECO:0000256" key="5">
    <source>
        <dbReference type="ARBA" id="ARBA00025933"/>
    </source>
</evidence>
<dbReference type="Proteomes" id="UP001254165">
    <property type="component" value="Unassembled WGS sequence"/>
</dbReference>
<evidence type="ECO:0000313" key="9">
    <source>
        <dbReference type="EMBL" id="MDT8897687.1"/>
    </source>
</evidence>
<evidence type="ECO:0000256" key="3">
    <source>
        <dbReference type="ARBA" id="ARBA00017941"/>
    </source>
</evidence>
<evidence type="ECO:0000313" key="10">
    <source>
        <dbReference type="Proteomes" id="UP001254165"/>
    </source>
</evidence>
<dbReference type="InterPro" id="IPR010930">
    <property type="entry name" value="Flg_bb/hook_C_dom"/>
</dbReference>
<evidence type="ECO:0000259" key="7">
    <source>
        <dbReference type="Pfam" id="PF00460"/>
    </source>
</evidence>
<proteinExistence type="inferred from homology"/>
<dbReference type="NCBIfam" id="TIGR01395">
    <property type="entry name" value="FlgC"/>
    <property type="match status" value="1"/>
</dbReference>
<keyword evidence="10" id="KW-1185">Reference proteome</keyword>
<dbReference type="PANTHER" id="PTHR30435:SF2">
    <property type="entry name" value="FLAGELLAR BASAL-BODY ROD PROTEIN FLGC"/>
    <property type="match status" value="1"/>
</dbReference>
<keyword evidence="4 6" id="KW-0975">Bacterial flagellum</keyword>
<evidence type="ECO:0000256" key="1">
    <source>
        <dbReference type="ARBA" id="ARBA00004117"/>
    </source>
</evidence>
<reference evidence="9 10" key="1">
    <citation type="submission" date="2023-07" db="EMBL/GenBank/DDBJ databases">
        <title>Novel species of Thermanaerothrix with wide hydrolytic capabilities.</title>
        <authorList>
            <person name="Zayulina K.S."/>
            <person name="Podosokorskaya O.A."/>
            <person name="Elcheninov A.G."/>
        </authorList>
    </citation>
    <scope>NUCLEOTIDE SEQUENCE [LARGE SCALE GENOMIC DNA]</scope>
    <source>
        <strain evidence="9 10">4228-RoL</strain>
    </source>
</reference>
<feature type="domain" description="Flagellar basal-body/hook protein C-terminal" evidence="8">
    <location>
        <begin position="104"/>
        <end position="147"/>
    </location>
</feature>
<feature type="domain" description="Flagellar basal body rod protein N-terminal" evidence="7">
    <location>
        <begin position="7"/>
        <end position="34"/>
    </location>
</feature>
<dbReference type="InterPro" id="IPR006299">
    <property type="entry name" value="FlgC"/>
</dbReference>
<evidence type="ECO:0000259" key="8">
    <source>
        <dbReference type="Pfam" id="PF06429"/>
    </source>
</evidence>
<dbReference type="Pfam" id="PF00460">
    <property type="entry name" value="Flg_bb_rod"/>
    <property type="match status" value="1"/>
</dbReference>
<dbReference type="PANTHER" id="PTHR30435">
    <property type="entry name" value="FLAGELLAR PROTEIN"/>
    <property type="match status" value="1"/>
</dbReference>
<accession>A0ABU3NLK9</accession>
<dbReference type="InterPro" id="IPR001444">
    <property type="entry name" value="Flag_bb_rod_N"/>
</dbReference>
<protein>
    <recommendedName>
        <fullName evidence="3 6">Flagellar basal-body rod protein FlgC</fullName>
    </recommendedName>
</protein>
<dbReference type="Pfam" id="PF06429">
    <property type="entry name" value="Flg_bbr_C"/>
    <property type="match status" value="1"/>
</dbReference>
<comment type="similarity">
    <text evidence="2">Belongs to the flagella basal body rod proteins family.</text>
</comment>
<keyword evidence="9" id="KW-0966">Cell projection</keyword>
<comment type="caution">
    <text evidence="9">The sequence shown here is derived from an EMBL/GenBank/DDBJ whole genome shotgun (WGS) entry which is preliminary data.</text>
</comment>
<evidence type="ECO:0000256" key="4">
    <source>
        <dbReference type="ARBA" id="ARBA00023143"/>
    </source>
</evidence>
<evidence type="ECO:0000256" key="2">
    <source>
        <dbReference type="ARBA" id="ARBA00009677"/>
    </source>
</evidence>
<dbReference type="EMBL" id="JAUHMF010000001">
    <property type="protein sequence ID" value="MDT8897687.1"/>
    <property type="molecule type" value="Genomic_DNA"/>
</dbReference>
<evidence type="ECO:0000256" key="6">
    <source>
        <dbReference type="RuleBase" id="RU362062"/>
    </source>
</evidence>
<dbReference type="RefSeq" id="WP_315624350.1">
    <property type="nucleotide sequence ID" value="NZ_JAUHMF010000001.1"/>
</dbReference>
<keyword evidence="9" id="KW-0282">Flagellum</keyword>
<comment type="subunit">
    <text evidence="5 6">The basal body constitutes a major portion of the flagellar organelle and consists of four rings (L,P,S, and M) mounted on a central rod. The rod consists of about 26 subunits of FlgG in the distal portion, and FlgB, FlgC and FlgF are thought to build up the proximal portion of the rod with about 6 subunits each.</text>
</comment>
<organism evidence="9 10">
    <name type="scientific">Thermanaerothrix solaris</name>
    <dbReference type="NCBI Taxonomy" id="3058434"/>
    <lineage>
        <taxon>Bacteria</taxon>
        <taxon>Bacillati</taxon>
        <taxon>Chloroflexota</taxon>
        <taxon>Anaerolineae</taxon>
        <taxon>Anaerolineales</taxon>
        <taxon>Anaerolineaceae</taxon>
        <taxon>Thermanaerothrix</taxon>
    </lineage>
</organism>
<sequence>MGFWNVLRIGASGLAAQRLRLDVIAHNIANAETTRTPEGGAYKRKDVVFMPEGQAPFLPPFLAARQNLNRFQGQLKGVQVTQIVTDPTPGTRVYDPTHPDADEQGYVEYPNVNPVIEMTNMLSASRSYEANLAVIDTAKQMALRALDIGK</sequence>
<name>A0ABU3NLK9_9CHLR</name>
<gene>
    <name evidence="9" type="primary">flgC</name>
    <name evidence="9" type="ORF">QYE77_05360</name>
</gene>